<gene>
    <name evidence="1" type="ORF">EBB59_04375</name>
</gene>
<reference evidence="1 2" key="1">
    <citation type="submission" date="2018-10" db="EMBL/GenBank/DDBJ databases">
        <title>Proposal of Lysobacter pythonis sp. nov. isolated from royal pythons (Python regius).</title>
        <authorList>
            <person name="Hans-Juergen B."/>
            <person name="Huptas C."/>
            <person name="Sandra B."/>
            <person name="Igor L."/>
            <person name="Joachim S."/>
            <person name="Siegfried S."/>
            <person name="Mareike W."/>
            <person name="Peter K."/>
        </authorList>
    </citation>
    <scope>NUCLEOTIDE SEQUENCE [LARGE SCALE GENOMIC DNA]</scope>
    <source>
        <strain evidence="1 2">4284/11</strain>
    </source>
</reference>
<dbReference type="Proteomes" id="UP000275012">
    <property type="component" value="Unassembled WGS sequence"/>
</dbReference>
<dbReference type="OrthoDB" id="673682at2"/>
<sequence length="139" mass="15295">MKKQTEMLMNELLGFAEKMLGEHGEFHPFGGYLKPSGAVVHVGVQSNRESETAQQKIDVMVESFKQLAAQKKAIAFGVVADVKLPQADGGKGDAIKFLLEHQGGYCAEVFFRYEVDDGDVEITDTIAQQGEPLFFTTTH</sequence>
<evidence type="ECO:0000313" key="1">
    <source>
        <dbReference type="EMBL" id="RMH93492.1"/>
    </source>
</evidence>
<dbReference type="RefSeq" id="WP_122100941.1">
    <property type="nucleotide sequence ID" value="NZ_RFLY01000005.1"/>
</dbReference>
<organism evidence="1 2">
    <name type="scientific">Solilutibacter pythonis</name>
    <dbReference type="NCBI Taxonomy" id="2483112"/>
    <lineage>
        <taxon>Bacteria</taxon>
        <taxon>Pseudomonadati</taxon>
        <taxon>Pseudomonadota</taxon>
        <taxon>Gammaproteobacteria</taxon>
        <taxon>Lysobacterales</taxon>
        <taxon>Lysobacteraceae</taxon>
        <taxon>Solilutibacter</taxon>
    </lineage>
</organism>
<dbReference type="EMBL" id="RFLY01000005">
    <property type="protein sequence ID" value="RMH93492.1"/>
    <property type="molecule type" value="Genomic_DNA"/>
</dbReference>
<dbReference type="AlphaFoldDB" id="A0A3M2I2N8"/>
<proteinExistence type="predicted"/>
<comment type="caution">
    <text evidence="1">The sequence shown here is derived from an EMBL/GenBank/DDBJ whole genome shotgun (WGS) entry which is preliminary data.</text>
</comment>
<protein>
    <submittedName>
        <fullName evidence="1">Uncharacterized protein</fullName>
    </submittedName>
</protein>
<evidence type="ECO:0000313" key="2">
    <source>
        <dbReference type="Proteomes" id="UP000275012"/>
    </source>
</evidence>
<name>A0A3M2I2N8_9GAMM</name>
<accession>A0A3M2I2N8</accession>
<keyword evidence="2" id="KW-1185">Reference proteome</keyword>